<organism evidence="2 3">
    <name type="scientific">Actinomortierella ambigua</name>
    <dbReference type="NCBI Taxonomy" id="1343610"/>
    <lineage>
        <taxon>Eukaryota</taxon>
        <taxon>Fungi</taxon>
        <taxon>Fungi incertae sedis</taxon>
        <taxon>Mucoromycota</taxon>
        <taxon>Mortierellomycotina</taxon>
        <taxon>Mortierellomycetes</taxon>
        <taxon>Mortierellales</taxon>
        <taxon>Mortierellaceae</taxon>
        <taxon>Actinomortierella</taxon>
    </lineage>
</organism>
<evidence type="ECO:0000256" key="1">
    <source>
        <dbReference type="SAM" id="SignalP"/>
    </source>
</evidence>
<feature type="non-terminal residue" evidence="2">
    <location>
        <position position="56"/>
    </location>
</feature>
<dbReference type="Proteomes" id="UP000807716">
    <property type="component" value="Unassembled WGS sequence"/>
</dbReference>
<accession>A0A9P6PKA1</accession>
<protein>
    <submittedName>
        <fullName evidence="2">Uncharacterized protein</fullName>
    </submittedName>
</protein>
<dbReference type="OrthoDB" id="2368393at2759"/>
<dbReference type="EMBL" id="JAAAJB010001400">
    <property type="protein sequence ID" value="KAG0248039.1"/>
    <property type="molecule type" value="Genomic_DNA"/>
</dbReference>
<evidence type="ECO:0000313" key="2">
    <source>
        <dbReference type="EMBL" id="KAG0248039.1"/>
    </source>
</evidence>
<feature type="signal peptide" evidence="1">
    <location>
        <begin position="1"/>
        <end position="25"/>
    </location>
</feature>
<keyword evidence="1" id="KW-0732">Signal</keyword>
<sequence>MRLPFPSLMIIGSVAVSLYVNPVDGEPTLGLTEILKYLDMAGIRYPIGSKVCQVCK</sequence>
<gene>
    <name evidence="2" type="ORF">DFQ27_001270</name>
</gene>
<comment type="caution">
    <text evidence="2">The sequence shown here is derived from an EMBL/GenBank/DDBJ whole genome shotgun (WGS) entry which is preliminary data.</text>
</comment>
<reference evidence="2" key="1">
    <citation type="journal article" date="2020" name="Fungal Divers.">
        <title>Resolving the Mortierellaceae phylogeny through synthesis of multi-gene phylogenetics and phylogenomics.</title>
        <authorList>
            <person name="Vandepol N."/>
            <person name="Liber J."/>
            <person name="Desiro A."/>
            <person name="Na H."/>
            <person name="Kennedy M."/>
            <person name="Barry K."/>
            <person name="Grigoriev I.V."/>
            <person name="Miller A.N."/>
            <person name="O'Donnell K."/>
            <person name="Stajich J.E."/>
            <person name="Bonito G."/>
        </authorList>
    </citation>
    <scope>NUCLEOTIDE SEQUENCE</scope>
    <source>
        <strain evidence="2">BC1065</strain>
    </source>
</reference>
<name>A0A9P6PKA1_9FUNG</name>
<evidence type="ECO:0000313" key="3">
    <source>
        <dbReference type="Proteomes" id="UP000807716"/>
    </source>
</evidence>
<feature type="chain" id="PRO_5040347099" evidence="1">
    <location>
        <begin position="26"/>
        <end position="56"/>
    </location>
</feature>
<keyword evidence="3" id="KW-1185">Reference proteome</keyword>
<proteinExistence type="predicted"/>
<dbReference type="AlphaFoldDB" id="A0A9P6PKA1"/>